<dbReference type="PANTHER" id="PTHR34474:SF2">
    <property type="entry name" value="SIGNAL TRANSDUCTION PROTEIN TRAP"/>
    <property type="match status" value="1"/>
</dbReference>
<gene>
    <name evidence="2" type="ORF">SAMN04488077_12612</name>
</gene>
<dbReference type="InterPro" id="IPR011008">
    <property type="entry name" value="Dimeric_a/b-barrel"/>
</dbReference>
<proteinExistence type="predicted"/>
<evidence type="ECO:0000259" key="1">
    <source>
        <dbReference type="PROSITE" id="PS51725"/>
    </source>
</evidence>
<dbReference type="PANTHER" id="PTHR34474">
    <property type="entry name" value="SIGNAL TRANSDUCTION PROTEIN TRAP"/>
    <property type="match status" value="1"/>
</dbReference>
<protein>
    <submittedName>
        <fullName evidence="2">Heme-degrading monooxygenase HmoA</fullName>
    </submittedName>
</protein>
<keyword evidence="2" id="KW-0503">Monooxygenase</keyword>
<accession>A0A1H8IXS5</accession>
<feature type="domain" description="ABM" evidence="1">
    <location>
        <begin position="3"/>
        <end position="103"/>
    </location>
</feature>
<dbReference type="RefSeq" id="WP_074788203.1">
    <property type="nucleotide sequence ID" value="NZ_FOBO01000026.1"/>
</dbReference>
<dbReference type="GO" id="GO:0004497">
    <property type="term" value="F:monooxygenase activity"/>
    <property type="evidence" value="ECO:0007669"/>
    <property type="project" value="UniProtKB-KW"/>
</dbReference>
<dbReference type="Pfam" id="PF03992">
    <property type="entry name" value="ABM"/>
    <property type="match status" value="1"/>
</dbReference>
<dbReference type="EMBL" id="FOBO01000026">
    <property type="protein sequence ID" value="SEN73149.1"/>
    <property type="molecule type" value="Genomic_DNA"/>
</dbReference>
<evidence type="ECO:0000313" key="3">
    <source>
        <dbReference type="Proteomes" id="UP000182160"/>
    </source>
</evidence>
<dbReference type="InterPro" id="IPR007138">
    <property type="entry name" value="ABM_dom"/>
</dbReference>
<keyword evidence="2" id="KW-0560">Oxidoreductase</keyword>
<dbReference type="AlphaFoldDB" id="A0A1H8IXS5"/>
<evidence type="ECO:0000313" key="2">
    <source>
        <dbReference type="EMBL" id="SEN73149.1"/>
    </source>
</evidence>
<dbReference type="Proteomes" id="UP000182160">
    <property type="component" value="Unassembled WGS sequence"/>
</dbReference>
<dbReference type="Gene3D" id="3.30.70.100">
    <property type="match status" value="1"/>
</dbReference>
<name>A0A1H8IXS5_9RHOB</name>
<dbReference type="PROSITE" id="PS51725">
    <property type="entry name" value="ABM"/>
    <property type="match status" value="1"/>
</dbReference>
<dbReference type="InterPro" id="IPR050404">
    <property type="entry name" value="Heme-degrading_MO"/>
</dbReference>
<organism evidence="2 3">
    <name type="scientific">Roseovarius tolerans</name>
    <dbReference type="NCBI Taxonomy" id="74031"/>
    <lineage>
        <taxon>Bacteria</taxon>
        <taxon>Pseudomonadati</taxon>
        <taxon>Pseudomonadota</taxon>
        <taxon>Alphaproteobacteria</taxon>
        <taxon>Rhodobacterales</taxon>
        <taxon>Roseobacteraceae</taxon>
        <taxon>Roseovarius</taxon>
    </lineage>
</organism>
<dbReference type="SUPFAM" id="SSF54909">
    <property type="entry name" value="Dimeric alpha+beta barrel"/>
    <property type="match status" value="1"/>
</dbReference>
<sequence>MTFIAMNRFQVKPGHEAEFERMWAERESHLAEVPGFREFRLLKGPEGEGHRLYSSHVIWESRDAFDTWTKSEAFRAAHKDAGNRTTRDALMGPPQFEGFETVLEEY</sequence>
<reference evidence="2 3" key="1">
    <citation type="submission" date="2016-10" db="EMBL/GenBank/DDBJ databases">
        <authorList>
            <person name="de Groot N.N."/>
        </authorList>
    </citation>
    <scope>NUCLEOTIDE SEQUENCE [LARGE SCALE GENOMIC DNA]</scope>
    <source>
        <strain evidence="2 3">DSM 11457</strain>
    </source>
</reference>